<reference evidence="3 4" key="1">
    <citation type="submission" date="2024-04" db="EMBL/GenBank/DDBJ databases">
        <authorList>
            <person name="Waldvogel A.-M."/>
            <person name="Schoenle A."/>
        </authorList>
    </citation>
    <scope>NUCLEOTIDE SEQUENCE [LARGE SCALE GENOMIC DNA]</scope>
</reference>
<proteinExistence type="predicted"/>
<dbReference type="InterPro" id="IPR001584">
    <property type="entry name" value="Integrase_cat-core"/>
</dbReference>
<dbReference type="PANTHER" id="PTHR38681:SF1">
    <property type="entry name" value="RETROVIRUS-RELATED POL POLYPROTEIN FROM TRANSPOSON 412-LIKE PROTEIN"/>
    <property type="match status" value="1"/>
</dbReference>
<dbReference type="InterPro" id="IPR012337">
    <property type="entry name" value="RNaseH-like_sf"/>
</dbReference>
<organism evidence="3 4">
    <name type="scientific">Knipowitschia caucasica</name>
    <name type="common">Caucasian dwarf goby</name>
    <name type="synonym">Pomatoschistus caucasicus</name>
    <dbReference type="NCBI Taxonomy" id="637954"/>
    <lineage>
        <taxon>Eukaryota</taxon>
        <taxon>Metazoa</taxon>
        <taxon>Chordata</taxon>
        <taxon>Craniata</taxon>
        <taxon>Vertebrata</taxon>
        <taxon>Euteleostomi</taxon>
        <taxon>Actinopterygii</taxon>
        <taxon>Neopterygii</taxon>
        <taxon>Teleostei</taxon>
        <taxon>Neoteleostei</taxon>
        <taxon>Acanthomorphata</taxon>
        <taxon>Gobiaria</taxon>
        <taxon>Gobiiformes</taxon>
        <taxon>Gobioidei</taxon>
        <taxon>Gobiidae</taxon>
        <taxon>Gobiinae</taxon>
        <taxon>Knipowitschia</taxon>
    </lineage>
</organism>
<dbReference type="SUPFAM" id="SSF53098">
    <property type="entry name" value="Ribonuclease H-like"/>
    <property type="match status" value="1"/>
</dbReference>
<dbReference type="GO" id="GO:0003676">
    <property type="term" value="F:nucleic acid binding"/>
    <property type="evidence" value="ECO:0007669"/>
    <property type="project" value="InterPro"/>
</dbReference>
<feature type="domain" description="Integrase catalytic" evidence="2">
    <location>
        <begin position="1"/>
        <end position="145"/>
    </location>
</feature>
<evidence type="ECO:0000256" key="1">
    <source>
        <dbReference type="SAM" id="MobiDB-lite"/>
    </source>
</evidence>
<dbReference type="InterPro" id="IPR036397">
    <property type="entry name" value="RNaseH_sf"/>
</dbReference>
<dbReference type="GO" id="GO:0015074">
    <property type="term" value="P:DNA integration"/>
    <property type="evidence" value="ECO:0007669"/>
    <property type="project" value="InterPro"/>
</dbReference>
<feature type="compositionally biased region" description="Basic and acidic residues" evidence="1">
    <location>
        <begin position="240"/>
        <end position="250"/>
    </location>
</feature>
<dbReference type="EMBL" id="OZ035829">
    <property type="protein sequence ID" value="CAL1612098.1"/>
    <property type="molecule type" value="Genomic_DNA"/>
</dbReference>
<name>A0AAV2MFB0_KNICA</name>
<dbReference type="PANTHER" id="PTHR38681">
    <property type="entry name" value="RETROVIRUS-RELATED POL POLYPROTEIN FROM TRANSPOSON 412-LIKE PROTEIN-RELATED"/>
    <property type="match status" value="1"/>
</dbReference>
<gene>
    <name evidence="3" type="ORF">KC01_LOCUS38460</name>
</gene>
<dbReference type="Proteomes" id="UP001497482">
    <property type="component" value="Chromosome 7"/>
</dbReference>
<dbReference type="PROSITE" id="PS50994">
    <property type="entry name" value="INTEGRASE"/>
    <property type="match status" value="1"/>
</dbReference>
<feature type="region of interest" description="Disordered" evidence="1">
    <location>
        <begin position="224"/>
        <end position="250"/>
    </location>
</feature>
<dbReference type="Gene3D" id="3.30.420.10">
    <property type="entry name" value="Ribonuclease H-like superfamily/Ribonuclease H"/>
    <property type="match status" value="1"/>
</dbReference>
<accession>A0AAV2MFB0</accession>
<dbReference type="AlphaFoldDB" id="A0AAV2MFB0"/>
<evidence type="ECO:0000313" key="4">
    <source>
        <dbReference type="Proteomes" id="UP001497482"/>
    </source>
</evidence>
<evidence type="ECO:0000313" key="3">
    <source>
        <dbReference type="EMBL" id="CAL1612098.1"/>
    </source>
</evidence>
<keyword evidence="4" id="KW-1185">Reference proteome</keyword>
<evidence type="ECO:0000259" key="2">
    <source>
        <dbReference type="PROSITE" id="PS50994"/>
    </source>
</evidence>
<dbReference type="Pfam" id="PF00665">
    <property type="entry name" value="rve"/>
    <property type="match status" value="1"/>
</dbReference>
<sequence length="250" mass="27856">MVDRTTRWPEVVPLSSTTSADVARAFIYSWVARFGVPLDLTSDRGPQFTSELWTSVAGSLGVKLHRTTAYHPQANGLCERIHRTMKGALWASLVDNSWVDRFPWVLLGLRSAPKEDLRSSSAELVLGQTLRDPGGVPAYRPWPGSEGGYTAFFPGRSFQTGRGAPLYVFVRYDAHCSPLHAPYDGVFRVMETGDQYFLVEIGAGRDRVTVDRLKPAHVLRDEDVELARPARRGRPPDPATRTREETSSDL</sequence>
<protein>
    <recommendedName>
        <fullName evidence="2">Integrase catalytic domain-containing protein</fullName>
    </recommendedName>
</protein>